<name>A0A9P5ZBH6_9AGAR</name>
<sequence>MYFPVFSGAILTVGLSIIQVARGLQNCVTCAVNASPTTDVINTAQQLVNTYLQTYSSAPVAVPNPPPQKTPDPPKDTPEATPKDTPVQTPKDTPVATPKNTPAPTPDPVTAPSTPQAPITPTLTTETAPPGQTQTTPINTVVVTSLNGPLTTIRPGDLTTTSPSTTLGLTNGALPRLNHSGAKFSEGTHAFKGWQMVDHSINSNESSTAANREKYIRTNAYLFLSPSSWRVELAFVARTNSTLAKNAKIFN</sequence>
<evidence type="ECO:0000256" key="2">
    <source>
        <dbReference type="SAM" id="SignalP"/>
    </source>
</evidence>
<feature type="chain" id="PRO_5040357332" evidence="2">
    <location>
        <begin position="24"/>
        <end position="251"/>
    </location>
</feature>
<gene>
    <name evidence="3" type="ORF">BDN70DRAFT_890889</name>
</gene>
<evidence type="ECO:0000256" key="1">
    <source>
        <dbReference type="SAM" id="MobiDB-lite"/>
    </source>
</evidence>
<reference evidence="3" key="1">
    <citation type="submission" date="2020-11" db="EMBL/GenBank/DDBJ databases">
        <authorList>
            <consortium name="DOE Joint Genome Institute"/>
            <person name="Ahrendt S."/>
            <person name="Riley R."/>
            <person name="Andreopoulos W."/>
            <person name="Labutti K."/>
            <person name="Pangilinan J."/>
            <person name="Ruiz-Duenas F.J."/>
            <person name="Barrasa J.M."/>
            <person name="Sanchez-Garcia M."/>
            <person name="Camarero S."/>
            <person name="Miyauchi S."/>
            <person name="Serrano A."/>
            <person name="Linde D."/>
            <person name="Babiker R."/>
            <person name="Drula E."/>
            <person name="Ayuso-Fernandez I."/>
            <person name="Pacheco R."/>
            <person name="Padilla G."/>
            <person name="Ferreira P."/>
            <person name="Barriuso J."/>
            <person name="Kellner H."/>
            <person name="Castanera R."/>
            <person name="Alfaro M."/>
            <person name="Ramirez L."/>
            <person name="Pisabarro A.G."/>
            <person name="Kuo A."/>
            <person name="Tritt A."/>
            <person name="Lipzen A."/>
            <person name="He G."/>
            <person name="Yan M."/>
            <person name="Ng V."/>
            <person name="Cullen D."/>
            <person name="Martin F."/>
            <person name="Rosso M.-N."/>
            <person name="Henrissat B."/>
            <person name="Hibbett D."/>
            <person name="Martinez A.T."/>
            <person name="Grigoriev I.V."/>
        </authorList>
    </citation>
    <scope>NUCLEOTIDE SEQUENCE</scope>
    <source>
        <strain evidence="3">CIRM-BRFM 674</strain>
    </source>
</reference>
<evidence type="ECO:0000313" key="3">
    <source>
        <dbReference type="EMBL" id="KAF9484609.1"/>
    </source>
</evidence>
<accession>A0A9P5ZBH6</accession>
<dbReference type="Proteomes" id="UP000807469">
    <property type="component" value="Unassembled WGS sequence"/>
</dbReference>
<keyword evidence="4" id="KW-1185">Reference proteome</keyword>
<feature type="compositionally biased region" description="Pro residues" evidence="1">
    <location>
        <begin position="62"/>
        <end position="71"/>
    </location>
</feature>
<dbReference type="OrthoDB" id="3062033at2759"/>
<organism evidence="3 4">
    <name type="scientific">Pholiota conissans</name>
    <dbReference type="NCBI Taxonomy" id="109636"/>
    <lineage>
        <taxon>Eukaryota</taxon>
        <taxon>Fungi</taxon>
        <taxon>Dikarya</taxon>
        <taxon>Basidiomycota</taxon>
        <taxon>Agaricomycotina</taxon>
        <taxon>Agaricomycetes</taxon>
        <taxon>Agaricomycetidae</taxon>
        <taxon>Agaricales</taxon>
        <taxon>Agaricineae</taxon>
        <taxon>Strophariaceae</taxon>
        <taxon>Pholiota</taxon>
    </lineage>
</organism>
<proteinExistence type="predicted"/>
<feature type="compositionally biased region" description="Basic and acidic residues" evidence="1">
    <location>
        <begin position="72"/>
        <end position="82"/>
    </location>
</feature>
<feature type="compositionally biased region" description="Polar residues" evidence="1">
    <location>
        <begin position="116"/>
        <end position="138"/>
    </location>
</feature>
<evidence type="ECO:0000313" key="4">
    <source>
        <dbReference type="Proteomes" id="UP000807469"/>
    </source>
</evidence>
<protein>
    <submittedName>
        <fullName evidence="3">Uncharacterized protein</fullName>
    </submittedName>
</protein>
<comment type="caution">
    <text evidence="3">The sequence shown here is derived from an EMBL/GenBank/DDBJ whole genome shotgun (WGS) entry which is preliminary data.</text>
</comment>
<dbReference type="EMBL" id="MU155142">
    <property type="protein sequence ID" value="KAF9484609.1"/>
    <property type="molecule type" value="Genomic_DNA"/>
</dbReference>
<dbReference type="AlphaFoldDB" id="A0A9P5ZBH6"/>
<feature type="signal peptide" evidence="2">
    <location>
        <begin position="1"/>
        <end position="23"/>
    </location>
</feature>
<feature type="region of interest" description="Disordered" evidence="1">
    <location>
        <begin position="58"/>
        <end position="138"/>
    </location>
</feature>
<keyword evidence="2" id="KW-0732">Signal</keyword>